<dbReference type="AlphaFoldDB" id="A0A5A7T8U6"/>
<dbReference type="PANTHER" id="PTHR31672">
    <property type="entry name" value="BNACNNG10540D PROTEIN"/>
    <property type="match status" value="1"/>
</dbReference>
<dbReference type="OrthoDB" id="610337at2759"/>
<evidence type="ECO:0000313" key="3">
    <source>
        <dbReference type="EMBL" id="TYK00571.1"/>
    </source>
</evidence>
<dbReference type="InterPro" id="IPR017451">
    <property type="entry name" value="F-box-assoc_interact_dom"/>
</dbReference>
<evidence type="ECO:0000313" key="4">
    <source>
        <dbReference type="Proteomes" id="UP000321393"/>
    </source>
</evidence>
<comment type="caution">
    <text evidence="2">The sequence shown here is derived from an EMBL/GenBank/DDBJ whole genome shotgun (WGS) entry which is preliminary data.</text>
</comment>
<name>A0A5A7T8U6_CUCMM</name>
<evidence type="ECO:0000259" key="1">
    <source>
        <dbReference type="Pfam" id="PF08268"/>
    </source>
</evidence>
<dbReference type="InterPro" id="IPR013187">
    <property type="entry name" value="F-box-assoc_dom_typ3"/>
</dbReference>
<dbReference type="Proteomes" id="UP000321393">
    <property type="component" value="Unassembled WGS sequence"/>
</dbReference>
<dbReference type="Pfam" id="PF08268">
    <property type="entry name" value="FBA_3"/>
    <property type="match status" value="1"/>
</dbReference>
<dbReference type="Proteomes" id="UP000321947">
    <property type="component" value="Unassembled WGS sequence"/>
</dbReference>
<dbReference type="EMBL" id="SSTE01018412">
    <property type="protein sequence ID" value="KAA0039383.1"/>
    <property type="molecule type" value="Genomic_DNA"/>
</dbReference>
<sequence length="194" mass="23060">MEEEVSDYIPFKSIRWCNPKIRCVDIDHKTSSVASFGFEGILNPMTNEFMEIPQPEIELDVHCTGFGFSPRTKQYKLFRTEPEVLDNWKKCHYIMEIFTFDNGHKQWRHFKRLPFLVFHHGQYLNGVIYWIGKKLEKEGEVVIYALDVDTEQMECIATLEIGPFLKNGFIRICENKVYAIISLMDKRFLRMEIY</sequence>
<dbReference type="PANTHER" id="PTHR31672:SF13">
    <property type="entry name" value="F-BOX PROTEIN CPR30-LIKE"/>
    <property type="match status" value="1"/>
</dbReference>
<dbReference type="EMBL" id="SSTD01016718">
    <property type="protein sequence ID" value="TYK00571.1"/>
    <property type="molecule type" value="Genomic_DNA"/>
</dbReference>
<evidence type="ECO:0000313" key="2">
    <source>
        <dbReference type="EMBL" id="KAA0039383.1"/>
    </source>
</evidence>
<feature type="domain" description="F-box associated beta-propeller type 3" evidence="1">
    <location>
        <begin position="35"/>
        <end position="158"/>
    </location>
</feature>
<evidence type="ECO:0000313" key="5">
    <source>
        <dbReference type="Proteomes" id="UP000321947"/>
    </source>
</evidence>
<gene>
    <name evidence="3" type="ORF">E5676_scaffold169G001870</name>
    <name evidence="2" type="ORF">E6C27_scaffold64G001860</name>
</gene>
<dbReference type="InterPro" id="IPR050796">
    <property type="entry name" value="SCF_F-box_component"/>
</dbReference>
<organism evidence="2 4">
    <name type="scientific">Cucumis melo var. makuwa</name>
    <name type="common">Oriental melon</name>
    <dbReference type="NCBI Taxonomy" id="1194695"/>
    <lineage>
        <taxon>Eukaryota</taxon>
        <taxon>Viridiplantae</taxon>
        <taxon>Streptophyta</taxon>
        <taxon>Embryophyta</taxon>
        <taxon>Tracheophyta</taxon>
        <taxon>Spermatophyta</taxon>
        <taxon>Magnoliopsida</taxon>
        <taxon>eudicotyledons</taxon>
        <taxon>Gunneridae</taxon>
        <taxon>Pentapetalae</taxon>
        <taxon>rosids</taxon>
        <taxon>fabids</taxon>
        <taxon>Cucurbitales</taxon>
        <taxon>Cucurbitaceae</taxon>
        <taxon>Benincaseae</taxon>
        <taxon>Cucumis</taxon>
    </lineage>
</organism>
<reference evidence="4 5" key="1">
    <citation type="submission" date="2019-08" db="EMBL/GenBank/DDBJ databases">
        <title>Draft genome sequences of two oriental melons (Cucumis melo L. var makuwa).</title>
        <authorList>
            <person name="Kwon S.-Y."/>
        </authorList>
    </citation>
    <scope>NUCLEOTIDE SEQUENCE [LARGE SCALE GENOMIC DNA]</scope>
    <source>
        <strain evidence="5">cv. Chang Bougi</strain>
        <strain evidence="4">cv. SW 3</strain>
        <tissue evidence="2">Leaf</tissue>
    </source>
</reference>
<proteinExistence type="predicted"/>
<protein>
    <submittedName>
        <fullName evidence="2">F-box protein</fullName>
    </submittedName>
</protein>
<dbReference type="NCBIfam" id="TIGR01640">
    <property type="entry name" value="F_box_assoc_1"/>
    <property type="match status" value="1"/>
</dbReference>
<accession>A0A5A7T8U6</accession>